<evidence type="ECO:0000313" key="8">
    <source>
        <dbReference type="Proteomes" id="UP000076722"/>
    </source>
</evidence>
<organism evidence="7 8">
    <name type="scientific">Sistotremastrum niveocremeum HHB9708</name>
    <dbReference type="NCBI Taxonomy" id="1314777"/>
    <lineage>
        <taxon>Eukaryota</taxon>
        <taxon>Fungi</taxon>
        <taxon>Dikarya</taxon>
        <taxon>Basidiomycota</taxon>
        <taxon>Agaricomycotina</taxon>
        <taxon>Agaricomycetes</taxon>
        <taxon>Sistotremastrales</taxon>
        <taxon>Sistotremastraceae</taxon>
        <taxon>Sertulicium</taxon>
        <taxon>Sertulicium niveocremeum</taxon>
    </lineage>
</organism>
<dbReference type="OrthoDB" id="10009287at2759"/>
<dbReference type="GO" id="GO:0016020">
    <property type="term" value="C:membrane"/>
    <property type="evidence" value="ECO:0007669"/>
    <property type="project" value="UniProtKB-SubCell"/>
</dbReference>
<gene>
    <name evidence="7" type="ORF">SISNIDRAFT_457813</name>
</gene>
<keyword evidence="5 6" id="KW-0472">Membrane</keyword>
<comment type="caution">
    <text evidence="6">Lacks conserved residue(s) required for the propagation of feature annotation.</text>
</comment>
<proteinExistence type="inferred from homology"/>
<accession>A0A164R6B2</accession>
<comment type="similarity">
    <text evidence="2 6">Belongs to the DP1 family.</text>
</comment>
<evidence type="ECO:0000256" key="2">
    <source>
        <dbReference type="ARBA" id="ARBA00008573"/>
    </source>
</evidence>
<evidence type="ECO:0000313" key="7">
    <source>
        <dbReference type="EMBL" id="KZS90289.1"/>
    </source>
</evidence>
<evidence type="ECO:0000256" key="6">
    <source>
        <dbReference type="RuleBase" id="RU362006"/>
    </source>
</evidence>
<keyword evidence="4 6" id="KW-1133">Transmembrane helix</keyword>
<protein>
    <recommendedName>
        <fullName evidence="6">Protein YOP1</fullName>
    </recommendedName>
</protein>
<name>A0A164R6B2_9AGAM</name>
<keyword evidence="3 6" id="KW-0812">Transmembrane</keyword>
<reference evidence="7 8" key="1">
    <citation type="journal article" date="2016" name="Mol. Biol. Evol.">
        <title>Comparative Genomics of Early-Diverging Mushroom-Forming Fungi Provides Insights into the Origins of Lignocellulose Decay Capabilities.</title>
        <authorList>
            <person name="Nagy L.G."/>
            <person name="Riley R."/>
            <person name="Tritt A."/>
            <person name="Adam C."/>
            <person name="Daum C."/>
            <person name="Floudas D."/>
            <person name="Sun H."/>
            <person name="Yadav J.S."/>
            <person name="Pangilinan J."/>
            <person name="Larsson K.H."/>
            <person name="Matsuura K."/>
            <person name="Barry K."/>
            <person name="Labutti K."/>
            <person name="Kuo R."/>
            <person name="Ohm R.A."/>
            <person name="Bhattacharya S.S."/>
            <person name="Shirouzu T."/>
            <person name="Yoshinaga Y."/>
            <person name="Martin F.M."/>
            <person name="Grigoriev I.V."/>
            <person name="Hibbett D.S."/>
        </authorList>
    </citation>
    <scope>NUCLEOTIDE SEQUENCE [LARGE SCALE GENOMIC DNA]</scope>
    <source>
        <strain evidence="7 8">HHB9708</strain>
    </source>
</reference>
<dbReference type="EMBL" id="KV419422">
    <property type="protein sequence ID" value="KZS90289.1"/>
    <property type="molecule type" value="Genomic_DNA"/>
</dbReference>
<dbReference type="Pfam" id="PF03134">
    <property type="entry name" value="TB2_DP1_HVA22"/>
    <property type="match status" value="1"/>
</dbReference>
<dbReference type="Proteomes" id="UP000076722">
    <property type="component" value="Unassembled WGS sequence"/>
</dbReference>
<evidence type="ECO:0000256" key="1">
    <source>
        <dbReference type="ARBA" id="ARBA00004141"/>
    </source>
</evidence>
<evidence type="ECO:0000256" key="4">
    <source>
        <dbReference type="ARBA" id="ARBA00022989"/>
    </source>
</evidence>
<feature type="transmembrane region" description="Helical" evidence="6">
    <location>
        <begin position="54"/>
        <end position="73"/>
    </location>
</feature>
<keyword evidence="8" id="KW-1185">Reference proteome</keyword>
<dbReference type="InterPro" id="IPR004345">
    <property type="entry name" value="TB2_DP1_HVA22"/>
</dbReference>
<sequence length="199" mass="22150">MSQPQSTAQKVQNHPAVVQAQNTANQYVNQLDKHLGQYPALIEFEKRTQVPKTWAAIGTVILFSVLILINPLASPISNLVGFAAPAYLSFRAIESPGVQDDVQWLSYWSVFSFFNLLESFALRLILYYLPFYYPFKTVFILWLQLPAFRGAQTLYFAVLKPVIANAAKQTTSATSTSTSTATADDLRSRVHTATADPTL</sequence>
<comment type="subcellular location">
    <subcellularLocation>
        <location evidence="1 6">Membrane</location>
        <topology evidence="1 6">Multi-pass membrane protein</topology>
    </subcellularLocation>
</comment>
<evidence type="ECO:0000256" key="5">
    <source>
        <dbReference type="ARBA" id="ARBA00023136"/>
    </source>
</evidence>
<dbReference type="PANTHER" id="PTHR12300">
    <property type="entry name" value="HVA22-LIKE PROTEINS"/>
    <property type="match status" value="1"/>
</dbReference>
<dbReference type="AlphaFoldDB" id="A0A164R6B2"/>
<evidence type="ECO:0000256" key="3">
    <source>
        <dbReference type="ARBA" id="ARBA00022692"/>
    </source>
</evidence>
<dbReference type="PANTHER" id="PTHR12300:SF161">
    <property type="entry name" value="RECEPTOR EXPRESSION-ENHANCING PROTEIN"/>
    <property type="match status" value="1"/>
</dbReference>